<name>B9WDN7_CANDC</name>
<dbReference type="InterPro" id="IPR036389">
    <property type="entry name" value="RNase_III_sf"/>
</dbReference>
<sequence length="501" mass="58369">MITTRIRPIMNNTSTHTNTKTSTTRLTKMSATTSTIKQSSMSGSSKHAILIPSNLNSLLHADKQIKYHFYSLGGDFIRLASYRRFKQLFQVGGGSLVKQFVFDLSTFLKEELNDTNSLRHHQLKNFLTCNKTILEKEKSMILCDHHFGLKNWLYIIFGYMLQNYNEQEINNCLDQLVSMYLEARSNRFSINDIRIIRDEKDQFILSTFEQYLIDVPVRNDLLYNDNDNNDGVNYIILNNIKNHKRSNKNDTISTNNNNTNRINLPKLPKIKDKSLLVKSLMHKEFYRILLDPNHYFGKEMLNRNYSLDPQDYSLIRKELSILDGLGDLFLAQETSKLIYELICQKNHINIYSSTTYQLLKIMLATNTLMAKLTKAYNLYQGLNDPIINKRVAKEWLPFTILGETPTTTTTNSASSSDDDDWQTNDEIRIYEEEFLGDFFESYMAALLIEQPDVAKSFIREIYHRILMVITETLPPDITYQTWTSNILGRNIYRKKSESIQC</sequence>
<evidence type="ECO:0000256" key="1">
    <source>
        <dbReference type="SAM" id="MobiDB-lite"/>
    </source>
</evidence>
<reference evidence="3 4" key="1">
    <citation type="journal article" date="2009" name="Genome Res.">
        <title>Comparative genomics of the fungal pathogens Candida dubliniensis and Candida albicans.</title>
        <authorList>
            <person name="Jackson A.P."/>
            <person name="Gamble J.A."/>
            <person name="Yeomans T."/>
            <person name="Moran G.P."/>
            <person name="Saunders D."/>
            <person name="Harris D."/>
            <person name="Aslett M."/>
            <person name="Barrell J.F."/>
            <person name="Butler G."/>
            <person name="Citiulo F."/>
            <person name="Coleman D.C."/>
            <person name="de Groot P.W.J."/>
            <person name="Goodwin T.J."/>
            <person name="Quail M.A."/>
            <person name="McQuillan J."/>
            <person name="Munro C.A."/>
            <person name="Pain A."/>
            <person name="Poulter R.T."/>
            <person name="Rajandream M.A."/>
            <person name="Renauld H."/>
            <person name="Spiering M.J."/>
            <person name="Tivey A."/>
            <person name="Gow N.A.R."/>
            <person name="Barrell B."/>
            <person name="Sullivan D.J."/>
            <person name="Berriman M."/>
        </authorList>
    </citation>
    <scope>NUCLEOTIDE SEQUENCE [LARGE SCALE GENOMIC DNA]</scope>
    <source>
        <strain evidence="4">CD36 / ATCC MYA-646 / CBS 7987 / NCPF 3949 / NRRL Y-17841</strain>
    </source>
</reference>
<evidence type="ECO:0000313" key="2">
    <source>
        <dbReference type="CGD" id="CAL0000170134"/>
    </source>
</evidence>
<dbReference type="GeneID" id="8046634"/>
<gene>
    <name evidence="2" type="ordered locus">Cd36_82740</name>
    <name evidence="3" type="ORF">CD36_82740</name>
</gene>
<dbReference type="HOGENOM" id="CLU_036640_0_0_1"/>
<dbReference type="CGD" id="CAL0000170134">
    <property type="gene designation" value="Cd36_82740"/>
</dbReference>
<feature type="region of interest" description="Disordered" evidence="1">
    <location>
        <begin position="1"/>
        <end position="21"/>
    </location>
</feature>
<dbReference type="OrthoDB" id="4091783at2759"/>
<dbReference type="GO" id="GO:0006396">
    <property type="term" value="P:RNA processing"/>
    <property type="evidence" value="ECO:0007669"/>
    <property type="project" value="InterPro"/>
</dbReference>
<dbReference type="Gene3D" id="1.10.1520.10">
    <property type="entry name" value="Ribonuclease III domain"/>
    <property type="match status" value="1"/>
</dbReference>
<dbReference type="eggNOG" id="ENOG502TBA8">
    <property type="taxonomic scope" value="Eukaryota"/>
</dbReference>
<evidence type="ECO:0008006" key="5">
    <source>
        <dbReference type="Google" id="ProtNLM"/>
    </source>
</evidence>
<evidence type="ECO:0000313" key="3">
    <source>
        <dbReference type="EMBL" id="CAX42793.1"/>
    </source>
</evidence>
<feature type="compositionally biased region" description="Low complexity" evidence="1">
    <location>
        <begin position="11"/>
        <end position="21"/>
    </location>
</feature>
<accession>B9WDN7</accession>
<dbReference type="KEGG" id="cdu:CD36_82740"/>
<organism evidence="3 4">
    <name type="scientific">Candida dubliniensis (strain CD36 / ATCC MYA-646 / CBS 7987 / NCPF 3949 / NRRL Y-17841)</name>
    <name type="common">Yeast</name>
    <dbReference type="NCBI Taxonomy" id="573826"/>
    <lineage>
        <taxon>Eukaryota</taxon>
        <taxon>Fungi</taxon>
        <taxon>Dikarya</taxon>
        <taxon>Ascomycota</taxon>
        <taxon>Saccharomycotina</taxon>
        <taxon>Pichiomycetes</taxon>
        <taxon>Debaryomycetaceae</taxon>
        <taxon>Candida/Lodderomyces clade</taxon>
        <taxon>Candida</taxon>
    </lineage>
</organism>
<dbReference type="GO" id="GO:0004525">
    <property type="term" value="F:ribonuclease III activity"/>
    <property type="evidence" value="ECO:0007669"/>
    <property type="project" value="InterPro"/>
</dbReference>
<proteinExistence type="predicted"/>
<keyword evidence="4" id="KW-1185">Reference proteome</keyword>
<protein>
    <recommendedName>
        <fullName evidence="5">RNase III domain-containing protein</fullName>
    </recommendedName>
</protein>
<dbReference type="AlphaFoldDB" id="B9WDN7"/>
<dbReference type="Proteomes" id="UP000002605">
    <property type="component" value="Chromosome 3"/>
</dbReference>
<evidence type="ECO:0000313" key="4">
    <source>
        <dbReference type="Proteomes" id="UP000002605"/>
    </source>
</evidence>
<dbReference type="EMBL" id="FM992690">
    <property type="protein sequence ID" value="CAX42793.1"/>
    <property type="molecule type" value="Genomic_DNA"/>
</dbReference>
<dbReference type="RefSeq" id="XP_002419204.1">
    <property type="nucleotide sequence ID" value="XM_002419159.1"/>
</dbReference>